<dbReference type="STRING" id="246191.SAMN05660337_0568"/>
<dbReference type="InterPro" id="IPR036188">
    <property type="entry name" value="FAD/NAD-bd_sf"/>
</dbReference>
<keyword evidence="3" id="KW-1185">Reference proteome</keyword>
<feature type="domain" description="FAD-binding" evidence="1">
    <location>
        <begin position="5"/>
        <end position="308"/>
    </location>
</feature>
<accession>A0A1G9C6Y7</accession>
<dbReference type="PRINTS" id="PR00420">
    <property type="entry name" value="RNGMNOXGNASE"/>
</dbReference>
<dbReference type="GO" id="GO:0016628">
    <property type="term" value="F:oxidoreductase activity, acting on the CH-CH group of donors, NAD or NADP as acceptor"/>
    <property type="evidence" value="ECO:0007669"/>
    <property type="project" value="InterPro"/>
</dbReference>
<evidence type="ECO:0000313" key="2">
    <source>
        <dbReference type="EMBL" id="SDK47438.1"/>
    </source>
</evidence>
<reference evidence="3" key="1">
    <citation type="submission" date="2016-10" db="EMBL/GenBank/DDBJ databases">
        <authorList>
            <person name="Varghese N."/>
            <person name="Submissions S."/>
        </authorList>
    </citation>
    <scope>NUCLEOTIDE SEQUENCE [LARGE SCALE GENOMIC DNA]</scope>
    <source>
        <strain evidence="3">DSM 16995</strain>
    </source>
</reference>
<dbReference type="Pfam" id="PF01494">
    <property type="entry name" value="FAD_binding_3"/>
    <property type="match status" value="1"/>
</dbReference>
<organism evidence="2 3">
    <name type="scientific">Maridesulfovibrio ferrireducens</name>
    <dbReference type="NCBI Taxonomy" id="246191"/>
    <lineage>
        <taxon>Bacteria</taxon>
        <taxon>Pseudomonadati</taxon>
        <taxon>Thermodesulfobacteriota</taxon>
        <taxon>Desulfovibrionia</taxon>
        <taxon>Desulfovibrionales</taxon>
        <taxon>Desulfovibrionaceae</taxon>
        <taxon>Maridesulfovibrio</taxon>
    </lineage>
</organism>
<dbReference type="RefSeq" id="WP_092158028.1">
    <property type="nucleotide sequence ID" value="NZ_FNGA01000001.1"/>
</dbReference>
<dbReference type="InterPro" id="IPR011777">
    <property type="entry name" value="Geranylgeranyl_Rdtase_fam"/>
</dbReference>
<proteinExistence type="predicted"/>
<name>A0A1G9C6Y7_9BACT</name>
<dbReference type="SUPFAM" id="SSF51905">
    <property type="entry name" value="FAD/NAD(P)-binding domain"/>
    <property type="match status" value="1"/>
</dbReference>
<dbReference type="PANTHER" id="PTHR42685">
    <property type="entry name" value="GERANYLGERANYL DIPHOSPHATE REDUCTASE"/>
    <property type="match status" value="1"/>
</dbReference>
<evidence type="ECO:0000259" key="1">
    <source>
        <dbReference type="Pfam" id="PF01494"/>
    </source>
</evidence>
<dbReference type="InterPro" id="IPR002938">
    <property type="entry name" value="FAD-bd"/>
</dbReference>
<dbReference type="Gene3D" id="3.50.50.60">
    <property type="entry name" value="FAD/NAD(P)-binding domain"/>
    <property type="match status" value="1"/>
</dbReference>
<dbReference type="NCBIfam" id="TIGR02032">
    <property type="entry name" value="GG-red-SF"/>
    <property type="match status" value="1"/>
</dbReference>
<dbReference type="PANTHER" id="PTHR42685:SF22">
    <property type="entry name" value="CONDITIONED MEDIUM FACTOR RECEPTOR 1"/>
    <property type="match status" value="1"/>
</dbReference>
<protein>
    <submittedName>
        <fullName evidence="2">Geranylgeranyl reductase family</fullName>
    </submittedName>
</protein>
<sequence length="380" mass="43140">MSGKFDVIIAGGGPAGSSAAYILAEKGFKVAIIDKAKFPRKKLCGGLITDKTMKTLEKIYGCDEKNIIDNGLIDYEAAEYSVYYREHKIQDGTSPVPFRFVNREIFDYFLLKKAANAGAQIFTSEEIVHCNYQDAEIKTKSNKIFKGKYLLGTDGVNSTIRKFVPYDKKAWKENMASTIEITFDAKDYPREVKWPELYIGCLKAGYIWVFPAKDKVVVGIGSLNRCTTNFKATFMNFLKTQGVENPESIPLHGFPLPYGNYIKDPCYGRTILAGDAAGLVEPLFGEGIFYALQTGRYAAEAIAKGISENKNPAQFYIPRLQKYIFPEIIYSNRLRWTLFYSQRLLKHISFKIAFKSLPTKLAEMIHGIRSYKFLLKKYWD</sequence>
<dbReference type="Proteomes" id="UP000199053">
    <property type="component" value="Unassembled WGS sequence"/>
</dbReference>
<dbReference type="InterPro" id="IPR050407">
    <property type="entry name" value="Geranylgeranyl_reductase"/>
</dbReference>
<gene>
    <name evidence="2" type="ORF">SAMN05660337_0568</name>
</gene>
<evidence type="ECO:0000313" key="3">
    <source>
        <dbReference type="Proteomes" id="UP000199053"/>
    </source>
</evidence>
<dbReference type="EMBL" id="FNGA01000001">
    <property type="protein sequence ID" value="SDK47438.1"/>
    <property type="molecule type" value="Genomic_DNA"/>
</dbReference>
<dbReference type="OrthoDB" id="9799983at2"/>
<dbReference type="GO" id="GO:0071949">
    <property type="term" value="F:FAD binding"/>
    <property type="evidence" value="ECO:0007669"/>
    <property type="project" value="InterPro"/>
</dbReference>
<dbReference type="AlphaFoldDB" id="A0A1G9C6Y7"/>